<dbReference type="Proteomes" id="UP000027982">
    <property type="component" value="Chromosome"/>
</dbReference>
<keyword evidence="3" id="KW-1185">Reference proteome</keyword>
<dbReference type="AlphaFoldDB" id="A0A068NMI7"/>
<organism evidence="2 3">
    <name type="scientific">Fimbriimonas ginsengisoli Gsoil 348</name>
    <dbReference type="NCBI Taxonomy" id="661478"/>
    <lineage>
        <taxon>Bacteria</taxon>
        <taxon>Bacillati</taxon>
        <taxon>Armatimonadota</taxon>
        <taxon>Fimbriimonadia</taxon>
        <taxon>Fimbriimonadales</taxon>
        <taxon>Fimbriimonadaceae</taxon>
        <taxon>Fimbriimonas</taxon>
    </lineage>
</organism>
<reference evidence="2 3" key="1">
    <citation type="journal article" date="2014" name="PLoS ONE">
        <title>The first complete genome sequence of the class fimbriimonadia in the phylum armatimonadetes.</title>
        <authorList>
            <person name="Hu Z.Y."/>
            <person name="Wang Y.Z."/>
            <person name="Im W.T."/>
            <person name="Wang S.Y."/>
            <person name="Zhao G.P."/>
            <person name="Zheng H.J."/>
            <person name="Quan Z.X."/>
        </authorList>
    </citation>
    <scope>NUCLEOTIDE SEQUENCE [LARGE SCALE GENOMIC DNA]</scope>
    <source>
        <strain evidence="2">Gsoil 348</strain>
    </source>
</reference>
<accession>A0A068NMI7</accession>
<sequence>MFLTICPRAEAYIDAGSGSYLLQIAIASLLGASLALKSSLANFKAVLLRKRAPKSGSPENEGA</sequence>
<dbReference type="KEGG" id="fgi:OP10G_0617"/>
<dbReference type="STRING" id="661478.OP10G_0617"/>
<gene>
    <name evidence="2" type="ORF">OP10G_0617</name>
</gene>
<dbReference type="HOGENOM" id="CLU_2879253_0_0_0"/>
<evidence type="ECO:0000313" key="2">
    <source>
        <dbReference type="EMBL" id="AIE83985.1"/>
    </source>
</evidence>
<proteinExistence type="predicted"/>
<keyword evidence="1" id="KW-0812">Transmembrane</keyword>
<keyword evidence="1" id="KW-1133">Transmembrane helix</keyword>
<evidence type="ECO:0000256" key="1">
    <source>
        <dbReference type="SAM" id="Phobius"/>
    </source>
</evidence>
<feature type="transmembrane region" description="Helical" evidence="1">
    <location>
        <begin position="20"/>
        <end position="40"/>
    </location>
</feature>
<keyword evidence="1" id="KW-0472">Membrane</keyword>
<evidence type="ECO:0000313" key="3">
    <source>
        <dbReference type="Proteomes" id="UP000027982"/>
    </source>
</evidence>
<protein>
    <submittedName>
        <fullName evidence="2">Uncharacterized protein</fullName>
    </submittedName>
</protein>
<name>A0A068NMI7_FIMGI</name>
<dbReference type="EMBL" id="CP007139">
    <property type="protein sequence ID" value="AIE83985.1"/>
    <property type="molecule type" value="Genomic_DNA"/>
</dbReference>